<gene>
    <name evidence="1" type="ORF">WN944_009713</name>
</gene>
<dbReference type="AlphaFoldDB" id="A0AAP0MWN7"/>
<comment type="caution">
    <text evidence="1">The sequence shown here is derived from an EMBL/GenBank/DDBJ whole genome shotgun (WGS) entry which is preliminary data.</text>
</comment>
<evidence type="ECO:0000313" key="2">
    <source>
        <dbReference type="Proteomes" id="UP001428341"/>
    </source>
</evidence>
<protein>
    <submittedName>
        <fullName evidence="1">Uncharacterized protein</fullName>
    </submittedName>
</protein>
<name>A0AAP0MWN7_9ROSI</name>
<organism evidence="1 2">
    <name type="scientific">Citrus x changshan-huyou</name>
    <dbReference type="NCBI Taxonomy" id="2935761"/>
    <lineage>
        <taxon>Eukaryota</taxon>
        <taxon>Viridiplantae</taxon>
        <taxon>Streptophyta</taxon>
        <taxon>Embryophyta</taxon>
        <taxon>Tracheophyta</taxon>
        <taxon>Spermatophyta</taxon>
        <taxon>Magnoliopsida</taxon>
        <taxon>eudicotyledons</taxon>
        <taxon>Gunneridae</taxon>
        <taxon>Pentapetalae</taxon>
        <taxon>rosids</taxon>
        <taxon>malvids</taxon>
        <taxon>Sapindales</taxon>
        <taxon>Rutaceae</taxon>
        <taxon>Aurantioideae</taxon>
        <taxon>Citrus</taxon>
    </lineage>
</organism>
<evidence type="ECO:0000313" key="1">
    <source>
        <dbReference type="EMBL" id="KAK9221287.1"/>
    </source>
</evidence>
<keyword evidence="2" id="KW-1185">Reference proteome</keyword>
<dbReference type="Proteomes" id="UP001428341">
    <property type="component" value="Unassembled WGS sequence"/>
</dbReference>
<reference evidence="1 2" key="1">
    <citation type="submission" date="2024-05" db="EMBL/GenBank/DDBJ databases">
        <title>Haplotype-resolved chromosome-level genome assembly of Huyou (Citrus changshanensis).</title>
        <authorList>
            <person name="Miao C."/>
            <person name="Chen W."/>
            <person name="Wu Y."/>
            <person name="Wang L."/>
            <person name="Zhao S."/>
            <person name="Grierson D."/>
            <person name="Xu C."/>
            <person name="Chen K."/>
        </authorList>
    </citation>
    <scope>NUCLEOTIDE SEQUENCE [LARGE SCALE GENOMIC DNA]</scope>
    <source>
        <strain evidence="1">01-14</strain>
        <tissue evidence="1">Leaf</tissue>
    </source>
</reference>
<sequence>MDLRVSAILAEINLLLYLETLKDLVNNVFCSLQDKLILYDKS</sequence>
<proteinExistence type="predicted"/>
<dbReference type="EMBL" id="JBCGBO010000002">
    <property type="protein sequence ID" value="KAK9221287.1"/>
    <property type="molecule type" value="Genomic_DNA"/>
</dbReference>
<accession>A0AAP0MWN7</accession>